<dbReference type="SUPFAM" id="SSF160582">
    <property type="entry name" value="MbtH-like"/>
    <property type="match status" value="1"/>
</dbReference>
<comment type="caution">
    <text evidence="2">The sequence shown here is derived from an EMBL/GenBank/DDBJ whole genome shotgun (WGS) entry which is preliminary data.</text>
</comment>
<name>A0ABU7SPW2_9ACTN</name>
<feature type="domain" description="MbtH-like" evidence="1">
    <location>
        <begin position="3"/>
        <end position="53"/>
    </location>
</feature>
<sequence>MSEVESPRQRRYEVVRNHEGQYSIFPQGRPVPPGWELVGRSGSEEECLGYIDEVWTDMTPLSVRRQLDEASQGR</sequence>
<evidence type="ECO:0000313" key="2">
    <source>
        <dbReference type="EMBL" id="MEE6312009.1"/>
    </source>
</evidence>
<evidence type="ECO:0000313" key="3">
    <source>
        <dbReference type="Proteomes" id="UP001339911"/>
    </source>
</evidence>
<dbReference type="SMART" id="SM00923">
    <property type="entry name" value="MbtH"/>
    <property type="match status" value="1"/>
</dbReference>
<evidence type="ECO:0000259" key="1">
    <source>
        <dbReference type="SMART" id="SM00923"/>
    </source>
</evidence>
<dbReference type="EMBL" id="JAZGQL010000040">
    <property type="protein sequence ID" value="MEE6312009.1"/>
    <property type="molecule type" value="Genomic_DNA"/>
</dbReference>
<dbReference type="Gene3D" id="3.90.820.10">
    <property type="entry name" value="Structural Genomics, Unknown Function 30-nov-00 1gh9 Mol_id"/>
    <property type="match status" value="1"/>
</dbReference>
<reference evidence="2 3" key="1">
    <citation type="submission" date="2024-01" db="EMBL/GenBank/DDBJ databases">
        <title>Genome insights into Plantactinospora veratri sp. nov.</title>
        <authorList>
            <person name="Wang L."/>
        </authorList>
    </citation>
    <scope>NUCLEOTIDE SEQUENCE [LARGE SCALE GENOMIC DNA]</scope>
    <source>
        <strain evidence="2 3">NEAU-FHS4</strain>
    </source>
</reference>
<dbReference type="InterPro" id="IPR038020">
    <property type="entry name" value="MbtH-like_sf"/>
</dbReference>
<organism evidence="2 3">
    <name type="scientific">Plantactinospora veratri</name>
    <dbReference type="NCBI Taxonomy" id="1436122"/>
    <lineage>
        <taxon>Bacteria</taxon>
        <taxon>Bacillati</taxon>
        <taxon>Actinomycetota</taxon>
        <taxon>Actinomycetes</taxon>
        <taxon>Micromonosporales</taxon>
        <taxon>Micromonosporaceae</taxon>
        <taxon>Plantactinospora</taxon>
    </lineage>
</organism>
<keyword evidence="3" id="KW-1185">Reference proteome</keyword>
<protein>
    <submittedName>
        <fullName evidence="2">MbtH family NRPS accessory protein</fullName>
    </submittedName>
</protein>
<gene>
    <name evidence="2" type="ORF">V1634_34890</name>
</gene>
<dbReference type="Pfam" id="PF03621">
    <property type="entry name" value="MbtH"/>
    <property type="match status" value="1"/>
</dbReference>
<dbReference type="RefSeq" id="WP_331211890.1">
    <property type="nucleotide sequence ID" value="NZ_JAZGQL010000040.1"/>
</dbReference>
<dbReference type="Proteomes" id="UP001339911">
    <property type="component" value="Unassembled WGS sequence"/>
</dbReference>
<dbReference type="InterPro" id="IPR005153">
    <property type="entry name" value="MbtH-like_dom"/>
</dbReference>
<dbReference type="PANTHER" id="PTHR38444">
    <property type="entry name" value="ENTEROBACTIN BIOSYNTHESIS PROTEIN YBDZ"/>
    <property type="match status" value="1"/>
</dbReference>
<dbReference type="PANTHER" id="PTHR38444:SF1">
    <property type="entry name" value="ENTEROBACTIN BIOSYNTHESIS PROTEIN YBDZ"/>
    <property type="match status" value="1"/>
</dbReference>
<accession>A0ABU7SPW2</accession>
<proteinExistence type="predicted"/>
<dbReference type="InterPro" id="IPR037407">
    <property type="entry name" value="MLP_fam"/>
</dbReference>